<evidence type="ECO:0000256" key="2">
    <source>
        <dbReference type="ARBA" id="ARBA00004141"/>
    </source>
</evidence>
<dbReference type="InterPro" id="IPR044878">
    <property type="entry name" value="UbiA_sf"/>
</dbReference>
<comment type="caution">
    <text evidence="9">The sequence shown here is derived from an EMBL/GenBank/DDBJ whole genome shotgun (WGS) entry which is preliminary data.</text>
</comment>
<feature type="transmembrane region" description="Helical" evidence="8">
    <location>
        <begin position="86"/>
        <end position="103"/>
    </location>
</feature>
<gene>
    <name evidence="9" type="ORF">ASZ90_000267</name>
</gene>
<feature type="transmembrane region" description="Helical" evidence="8">
    <location>
        <begin position="202"/>
        <end position="227"/>
    </location>
</feature>
<protein>
    <submittedName>
        <fullName evidence="9">4-hydroxybenzoate polyprenyltransferase</fullName>
        <ecNumber evidence="9">2.5.1.39</ecNumber>
    </submittedName>
</protein>
<sequence>MQQFAALAGRYARLVKIEHSVFALPFAYVGLFLAAGGWPGLGTFVLLTVAMVAIRSYSMAVNRLADLPFDRENPRTKRRELVTGEVGVPGAVIFTAGCAVVFVAACAGLNALCLALSPVVLVWAALYSLTKRFTWMCHFFLGSVLGLAPVAGWLAFEPAFSVRAVLFGLGVTFWTAGFDILYACQDVEFDRKHGLKSIPARFGVGAALAFSSLAHVNAVIFYALAGWAAGLSWFYFLFFAASAGLLLVEHLILSENDLSRVNMAFFTINGVVAAGLGLGVLLDIFV</sequence>
<evidence type="ECO:0000256" key="7">
    <source>
        <dbReference type="ARBA" id="ARBA00023136"/>
    </source>
</evidence>
<accession>A0A0W8G9N0</accession>
<dbReference type="Gene3D" id="1.20.120.1780">
    <property type="entry name" value="UbiA prenyltransferase"/>
    <property type="match status" value="1"/>
</dbReference>
<feature type="transmembrane region" description="Helical" evidence="8">
    <location>
        <begin position="136"/>
        <end position="156"/>
    </location>
</feature>
<dbReference type="EMBL" id="LNQE01000029">
    <property type="protein sequence ID" value="KUG29844.1"/>
    <property type="molecule type" value="Genomic_DNA"/>
</dbReference>
<comment type="subcellular location">
    <subcellularLocation>
        <location evidence="2">Membrane</location>
        <topology evidence="2">Multi-pass membrane protein</topology>
    </subcellularLocation>
</comment>
<keyword evidence="4 9" id="KW-0808">Transferase</keyword>
<evidence type="ECO:0000256" key="4">
    <source>
        <dbReference type="ARBA" id="ARBA00022679"/>
    </source>
</evidence>
<dbReference type="GO" id="GO:0006744">
    <property type="term" value="P:ubiquinone biosynthetic process"/>
    <property type="evidence" value="ECO:0007669"/>
    <property type="project" value="TreeGrafter"/>
</dbReference>
<dbReference type="EC" id="2.5.1.39" evidence="9"/>
<proteinExistence type="inferred from homology"/>
<feature type="transmembrane region" description="Helical" evidence="8">
    <location>
        <begin position="109"/>
        <end position="129"/>
    </location>
</feature>
<dbReference type="GO" id="GO:0008412">
    <property type="term" value="F:4-hydroxybenzoate polyprenyltransferase activity"/>
    <property type="evidence" value="ECO:0007669"/>
    <property type="project" value="UniProtKB-EC"/>
</dbReference>
<dbReference type="InterPro" id="IPR000537">
    <property type="entry name" value="UbiA_prenyltransferase"/>
</dbReference>
<reference evidence="9" key="1">
    <citation type="journal article" date="2015" name="Proc. Natl. Acad. Sci. U.S.A.">
        <title>Networks of energetic and metabolic interactions define dynamics in microbial communities.</title>
        <authorList>
            <person name="Embree M."/>
            <person name="Liu J.K."/>
            <person name="Al-Bassam M.M."/>
            <person name="Zengler K."/>
        </authorList>
    </citation>
    <scope>NUCLEOTIDE SEQUENCE</scope>
</reference>
<comment type="similarity">
    <text evidence="3">Belongs to the UbiA prenyltransferase family.</text>
</comment>
<dbReference type="NCBIfam" id="TIGR01475">
    <property type="entry name" value="ubiA_other"/>
    <property type="match status" value="1"/>
</dbReference>
<dbReference type="InterPro" id="IPR006371">
    <property type="entry name" value="Polyprenyltransferase_UbiA-li"/>
</dbReference>
<feature type="transmembrane region" description="Helical" evidence="8">
    <location>
        <begin position="21"/>
        <end position="38"/>
    </location>
</feature>
<dbReference type="CDD" id="cd13959">
    <property type="entry name" value="PT_UbiA_COQ2"/>
    <property type="match status" value="1"/>
</dbReference>
<dbReference type="InterPro" id="IPR039653">
    <property type="entry name" value="Prenyltransferase"/>
</dbReference>
<name>A0A0W8G9N0_9ZZZZ</name>
<comment type="cofactor">
    <cofactor evidence="1">
        <name>Mg(2+)</name>
        <dbReference type="ChEBI" id="CHEBI:18420"/>
    </cofactor>
</comment>
<feature type="transmembrane region" description="Helical" evidence="8">
    <location>
        <begin position="233"/>
        <end position="253"/>
    </location>
</feature>
<keyword evidence="5 8" id="KW-0812">Transmembrane</keyword>
<dbReference type="AlphaFoldDB" id="A0A0W8G9N0"/>
<evidence type="ECO:0000313" key="9">
    <source>
        <dbReference type="EMBL" id="KUG29844.1"/>
    </source>
</evidence>
<feature type="transmembrane region" description="Helical" evidence="8">
    <location>
        <begin position="162"/>
        <end position="182"/>
    </location>
</feature>
<evidence type="ECO:0000256" key="6">
    <source>
        <dbReference type="ARBA" id="ARBA00022989"/>
    </source>
</evidence>
<dbReference type="PANTHER" id="PTHR11048:SF28">
    <property type="entry name" value="4-HYDROXYBENZOATE POLYPRENYLTRANSFERASE, MITOCHONDRIAL"/>
    <property type="match status" value="1"/>
</dbReference>
<evidence type="ECO:0000256" key="1">
    <source>
        <dbReference type="ARBA" id="ARBA00001946"/>
    </source>
</evidence>
<dbReference type="GO" id="GO:0005886">
    <property type="term" value="C:plasma membrane"/>
    <property type="evidence" value="ECO:0007669"/>
    <property type="project" value="TreeGrafter"/>
</dbReference>
<dbReference type="Gene3D" id="1.10.357.140">
    <property type="entry name" value="UbiA prenyltransferase"/>
    <property type="match status" value="1"/>
</dbReference>
<organism evidence="9">
    <name type="scientific">hydrocarbon metagenome</name>
    <dbReference type="NCBI Taxonomy" id="938273"/>
    <lineage>
        <taxon>unclassified sequences</taxon>
        <taxon>metagenomes</taxon>
        <taxon>ecological metagenomes</taxon>
    </lineage>
</organism>
<dbReference type="FunFam" id="1.10.357.140:FF:000008">
    <property type="entry name" value="4-hydroxybenzoate octaprenyltransferase"/>
    <property type="match status" value="1"/>
</dbReference>
<dbReference type="Pfam" id="PF01040">
    <property type="entry name" value="UbiA"/>
    <property type="match status" value="1"/>
</dbReference>
<dbReference type="PANTHER" id="PTHR11048">
    <property type="entry name" value="PRENYLTRANSFERASES"/>
    <property type="match status" value="1"/>
</dbReference>
<evidence type="ECO:0000256" key="3">
    <source>
        <dbReference type="ARBA" id="ARBA00005985"/>
    </source>
</evidence>
<keyword evidence="7 8" id="KW-0472">Membrane</keyword>
<evidence type="ECO:0000256" key="8">
    <source>
        <dbReference type="SAM" id="Phobius"/>
    </source>
</evidence>
<feature type="transmembrane region" description="Helical" evidence="8">
    <location>
        <begin position="265"/>
        <end position="285"/>
    </location>
</feature>
<keyword evidence="6 8" id="KW-1133">Transmembrane helix</keyword>
<evidence type="ECO:0000256" key="5">
    <source>
        <dbReference type="ARBA" id="ARBA00022692"/>
    </source>
</evidence>
<dbReference type="FunFam" id="1.20.120.1780:FF:000001">
    <property type="entry name" value="4-hydroxybenzoate octaprenyltransferase"/>
    <property type="match status" value="1"/>
</dbReference>